<keyword evidence="1" id="KW-0862">Zinc</keyword>
<keyword evidence="1" id="KW-0863">Zinc-finger</keyword>
<keyword evidence="1" id="KW-0479">Metal-binding</keyword>
<evidence type="ECO:0000256" key="1">
    <source>
        <dbReference type="PROSITE-ProRule" id="PRU00325"/>
    </source>
</evidence>
<evidence type="ECO:0000313" key="4">
    <source>
        <dbReference type="Proteomes" id="UP000054928"/>
    </source>
</evidence>
<organism evidence="3 4">
    <name type="scientific">Plasmopara halstedii</name>
    <name type="common">Downy mildew of sunflower</name>
    <dbReference type="NCBI Taxonomy" id="4781"/>
    <lineage>
        <taxon>Eukaryota</taxon>
        <taxon>Sar</taxon>
        <taxon>Stramenopiles</taxon>
        <taxon>Oomycota</taxon>
        <taxon>Peronosporomycetes</taxon>
        <taxon>Peronosporales</taxon>
        <taxon>Peronosporaceae</taxon>
        <taxon>Plasmopara</taxon>
    </lineage>
</organism>
<dbReference type="Proteomes" id="UP000054928">
    <property type="component" value="Unassembled WGS sequence"/>
</dbReference>
<dbReference type="GO" id="GO:0008270">
    <property type="term" value="F:zinc ion binding"/>
    <property type="evidence" value="ECO:0007669"/>
    <property type="project" value="UniProtKB-KW"/>
</dbReference>
<feature type="domain" description="SWIM-type" evidence="2">
    <location>
        <begin position="11"/>
        <end position="45"/>
    </location>
</feature>
<sequence>MKSLSGLQIEYQVQLDSDVCRCSCGYEKDMRSPCTHVLHCLRHENRLGDAFAMFDNVWKSTIFSAAYGNDNLTSFPPAIVIDSLVQGTCSVPTITKRRGRP</sequence>
<evidence type="ECO:0000313" key="3">
    <source>
        <dbReference type="EMBL" id="CEG38616.1"/>
    </source>
</evidence>
<dbReference type="EMBL" id="CCYD01000322">
    <property type="protein sequence ID" value="CEG38616.1"/>
    <property type="molecule type" value="Genomic_DNA"/>
</dbReference>
<dbReference type="AlphaFoldDB" id="A0A0P1AE10"/>
<dbReference type="GeneID" id="36403734"/>
<proteinExistence type="predicted"/>
<reference evidence="4" key="1">
    <citation type="submission" date="2014-09" db="EMBL/GenBank/DDBJ databases">
        <authorList>
            <person name="Sharma Rahul"/>
            <person name="Thines Marco"/>
        </authorList>
    </citation>
    <scope>NUCLEOTIDE SEQUENCE [LARGE SCALE GENOMIC DNA]</scope>
</reference>
<protein>
    <submittedName>
        <fullName evidence="3">Zinc finger, SWIM-type</fullName>
    </submittedName>
</protein>
<dbReference type="PROSITE" id="PS50966">
    <property type="entry name" value="ZF_SWIM"/>
    <property type="match status" value="1"/>
</dbReference>
<name>A0A0P1AE10_PLAHL</name>
<dbReference type="InterPro" id="IPR007527">
    <property type="entry name" value="Znf_SWIM"/>
</dbReference>
<dbReference type="RefSeq" id="XP_024574985.1">
    <property type="nucleotide sequence ID" value="XM_024724072.1"/>
</dbReference>
<accession>A0A0P1AE10</accession>
<evidence type="ECO:0000259" key="2">
    <source>
        <dbReference type="PROSITE" id="PS50966"/>
    </source>
</evidence>
<keyword evidence="4" id="KW-1185">Reference proteome</keyword>